<dbReference type="PANTHER" id="PTHR43056:SF10">
    <property type="entry name" value="COCE_NOND FAMILY, PUTATIVE (AFU_ORTHOLOGUE AFUA_7G00600)-RELATED"/>
    <property type="match status" value="1"/>
</dbReference>
<dbReference type="InterPro" id="IPR000383">
    <property type="entry name" value="Xaa-Pro-like_dom"/>
</dbReference>
<dbReference type="InterPro" id="IPR050585">
    <property type="entry name" value="Xaa-Pro_dipeptidyl-ppase/CocE"/>
</dbReference>
<dbReference type="RefSeq" id="WP_201793236.1">
    <property type="nucleotide sequence ID" value="NZ_JBMHIA010000020.1"/>
</dbReference>
<dbReference type="Gene3D" id="3.40.50.1820">
    <property type="entry name" value="alpha/beta hydrolase"/>
    <property type="match status" value="1"/>
</dbReference>
<dbReference type="Proteomes" id="UP000254507">
    <property type="component" value="Unassembled WGS sequence"/>
</dbReference>
<dbReference type="GO" id="GO:0016787">
    <property type="term" value="F:hydrolase activity"/>
    <property type="evidence" value="ECO:0007669"/>
    <property type="project" value="UniProtKB-KW"/>
</dbReference>
<dbReference type="Pfam" id="PF02129">
    <property type="entry name" value="Peptidase_S15"/>
    <property type="match status" value="1"/>
</dbReference>
<gene>
    <name evidence="2" type="primary">cocE_1</name>
    <name evidence="2" type="ORF">NCTC10851_00982</name>
</gene>
<proteinExistence type="predicted"/>
<sequence length="160" mass="18202">MNTFKLFENVMIKMRDGVHLATDIYLPNYLRQTSFPVVIERTPYNKSAHSRSEIDLSGHKISRQEMAEVFTQHGFALIFQDCRGRYLSEGEFIKYVNEGQDGFDTYQWIMQQPWCNGRIGSMGLSYAAHTQLAAACLNPNGLKTMVLDSGGFANAYLKMV</sequence>
<reference evidence="2 3" key="1">
    <citation type="submission" date="2018-06" db="EMBL/GenBank/DDBJ databases">
        <authorList>
            <consortium name="Pathogen Informatics"/>
            <person name="Doyle S."/>
        </authorList>
    </citation>
    <scope>NUCLEOTIDE SEQUENCE [LARGE SCALE GENOMIC DNA]</scope>
    <source>
        <strain evidence="2 3">NCTC10851</strain>
    </source>
</reference>
<dbReference type="EMBL" id="UFSB01000001">
    <property type="protein sequence ID" value="SUU35757.1"/>
    <property type="molecule type" value="Genomic_DNA"/>
</dbReference>
<keyword evidence="2" id="KW-0378">Hydrolase</keyword>
<dbReference type="InterPro" id="IPR005674">
    <property type="entry name" value="CocE/Ser_esterase"/>
</dbReference>
<organism evidence="2 3">
    <name type="scientific">Actinobacillus seminis</name>
    <dbReference type="NCBI Taxonomy" id="722"/>
    <lineage>
        <taxon>Bacteria</taxon>
        <taxon>Pseudomonadati</taxon>
        <taxon>Pseudomonadota</taxon>
        <taxon>Gammaproteobacteria</taxon>
        <taxon>Pasteurellales</taxon>
        <taxon>Pasteurellaceae</taxon>
        <taxon>Actinobacillus</taxon>
    </lineage>
</organism>
<dbReference type="PANTHER" id="PTHR43056">
    <property type="entry name" value="PEPTIDASE S9 PROLYL OLIGOPEPTIDASE"/>
    <property type="match status" value="1"/>
</dbReference>
<dbReference type="NCBIfam" id="TIGR00976">
    <property type="entry name" value="CocE_NonD"/>
    <property type="match status" value="1"/>
</dbReference>
<dbReference type="InterPro" id="IPR029058">
    <property type="entry name" value="AB_hydrolase_fold"/>
</dbReference>
<evidence type="ECO:0000313" key="2">
    <source>
        <dbReference type="EMBL" id="SUU35757.1"/>
    </source>
</evidence>
<evidence type="ECO:0000313" key="3">
    <source>
        <dbReference type="Proteomes" id="UP000254507"/>
    </source>
</evidence>
<dbReference type="SUPFAM" id="SSF53474">
    <property type="entry name" value="alpha/beta-Hydrolases"/>
    <property type="match status" value="1"/>
</dbReference>
<accession>A0A380VCC7</accession>
<protein>
    <submittedName>
        <fullName evidence="2">Cocaine esterase</fullName>
        <ecNumber evidence="2">3.1.1.84</ecNumber>
    </submittedName>
</protein>
<evidence type="ECO:0000259" key="1">
    <source>
        <dbReference type="Pfam" id="PF02129"/>
    </source>
</evidence>
<dbReference type="EC" id="3.1.1.84" evidence="2"/>
<feature type="domain" description="Xaa-Pro dipeptidyl-peptidase-like" evidence="1">
    <location>
        <begin position="16"/>
        <end position="152"/>
    </location>
</feature>
<dbReference type="AlphaFoldDB" id="A0A380VCC7"/>
<name>A0A380VCC7_9PAST</name>